<dbReference type="EMBL" id="GL379951">
    <property type="protein sequence ID" value="EGT37893.1"/>
    <property type="molecule type" value="Genomic_DNA"/>
</dbReference>
<dbReference type="InParanoid" id="G0NUM4"/>
<sequence length="109" mass="13328">MTYAEEAAIDFLNQRDAMRKFIRFVFRNTVDTKYFTEDEAVRMRDIWWKTDRDCKSNFTQTRPLFKNRTITEFAKSHKDFGARFEKLTGDYYYYHYSSAEKLNWTLKAE</sequence>
<name>G0NUM4_CAEBE</name>
<dbReference type="FunCoup" id="G0NUM4">
    <property type="interactions" value="387"/>
</dbReference>
<accession>G0NUM4</accession>
<protein>
    <submittedName>
        <fullName evidence="1">Uncharacterized protein</fullName>
    </submittedName>
</protein>
<dbReference type="HOGENOM" id="CLU_2225662_0_0_1"/>
<proteinExistence type="predicted"/>
<dbReference type="AlphaFoldDB" id="G0NUM4"/>
<dbReference type="eggNOG" id="ENOG502THX4">
    <property type="taxonomic scope" value="Eukaryota"/>
</dbReference>
<gene>
    <name evidence="1" type="ORF">CAEBREN_09833</name>
</gene>
<keyword evidence="2" id="KW-1185">Reference proteome</keyword>
<dbReference type="PANTHER" id="PTHR36946">
    <property type="entry name" value="PROTEIN CBG13897-RELATED"/>
    <property type="match status" value="1"/>
</dbReference>
<organism evidence="2">
    <name type="scientific">Caenorhabditis brenneri</name>
    <name type="common">Nematode worm</name>
    <dbReference type="NCBI Taxonomy" id="135651"/>
    <lineage>
        <taxon>Eukaryota</taxon>
        <taxon>Metazoa</taxon>
        <taxon>Ecdysozoa</taxon>
        <taxon>Nematoda</taxon>
        <taxon>Chromadorea</taxon>
        <taxon>Rhabditida</taxon>
        <taxon>Rhabditina</taxon>
        <taxon>Rhabditomorpha</taxon>
        <taxon>Rhabditoidea</taxon>
        <taxon>Rhabditidae</taxon>
        <taxon>Peloderinae</taxon>
        <taxon>Caenorhabditis</taxon>
    </lineage>
</organism>
<reference evidence="2" key="1">
    <citation type="submission" date="2011-07" db="EMBL/GenBank/DDBJ databases">
        <authorList>
            <consortium name="Caenorhabditis brenneri Sequencing and Analysis Consortium"/>
            <person name="Wilson R.K."/>
        </authorList>
    </citation>
    <scope>NUCLEOTIDE SEQUENCE [LARGE SCALE GENOMIC DNA]</scope>
    <source>
        <strain evidence="2">PB2801</strain>
    </source>
</reference>
<dbReference type="OrthoDB" id="5771280at2759"/>
<evidence type="ECO:0000313" key="2">
    <source>
        <dbReference type="Proteomes" id="UP000008068"/>
    </source>
</evidence>
<dbReference type="Proteomes" id="UP000008068">
    <property type="component" value="Unassembled WGS sequence"/>
</dbReference>
<evidence type="ECO:0000313" key="1">
    <source>
        <dbReference type="EMBL" id="EGT37893.1"/>
    </source>
</evidence>
<dbReference type="PANTHER" id="PTHR36946:SF5">
    <property type="entry name" value="SALIVARY LIPOCALIN"/>
    <property type="match status" value="1"/>
</dbReference>